<dbReference type="EMBL" id="JAUSUB010000016">
    <property type="protein sequence ID" value="MDQ0271700.1"/>
    <property type="molecule type" value="Genomic_DNA"/>
</dbReference>
<feature type="domain" description="Activator of Hsp90 ATPase homologue 1/2-like C-terminal" evidence="2">
    <location>
        <begin position="15"/>
        <end position="136"/>
    </location>
</feature>
<proteinExistence type="inferred from homology"/>
<dbReference type="InterPro" id="IPR013538">
    <property type="entry name" value="ASHA1/2-like_C"/>
</dbReference>
<evidence type="ECO:0000256" key="1">
    <source>
        <dbReference type="ARBA" id="ARBA00006817"/>
    </source>
</evidence>
<dbReference type="Pfam" id="PF08327">
    <property type="entry name" value="AHSA1"/>
    <property type="match status" value="1"/>
</dbReference>
<dbReference type="Proteomes" id="UP001238088">
    <property type="component" value="Unassembled WGS sequence"/>
</dbReference>
<keyword evidence="4" id="KW-1185">Reference proteome</keyword>
<dbReference type="RefSeq" id="WP_307477033.1">
    <property type="nucleotide sequence ID" value="NZ_JAUSUB010000016.1"/>
</dbReference>
<name>A0ABU0ANR3_9BACI</name>
<gene>
    <name evidence="3" type="ORF">J2S17_003588</name>
</gene>
<accession>A0ABU0ANR3</accession>
<organism evidence="3 4">
    <name type="scientific">Cytobacillus purgationiresistens</name>
    <dbReference type="NCBI Taxonomy" id="863449"/>
    <lineage>
        <taxon>Bacteria</taxon>
        <taxon>Bacillati</taxon>
        <taxon>Bacillota</taxon>
        <taxon>Bacilli</taxon>
        <taxon>Bacillales</taxon>
        <taxon>Bacillaceae</taxon>
        <taxon>Cytobacillus</taxon>
    </lineage>
</organism>
<dbReference type="InterPro" id="IPR023393">
    <property type="entry name" value="START-like_dom_sf"/>
</dbReference>
<evidence type="ECO:0000259" key="2">
    <source>
        <dbReference type="Pfam" id="PF08327"/>
    </source>
</evidence>
<comment type="similarity">
    <text evidence="1">Belongs to the AHA1 family.</text>
</comment>
<dbReference type="SUPFAM" id="SSF55961">
    <property type="entry name" value="Bet v1-like"/>
    <property type="match status" value="1"/>
</dbReference>
<sequence length="148" mass="16780">MMDTQVITKFKINKPAEEVFEAIVDPREIGNYWFSSSSERWEQGKTITLKYVEYGAEGVIKVLEIKGNKKIVFSWGGEDAEETVVTITLKELDNTSTIIEVNESGLKEDDPEIVNKMIGQKEGWVYMLSCLKSYLENGVSDLRASLVF</sequence>
<reference evidence="3 4" key="1">
    <citation type="submission" date="2023-07" db="EMBL/GenBank/DDBJ databases">
        <title>Genomic Encyclopedia of Type Strains, Phase IV (KMG-IV): sequencing the most valuable type-strain genomes for metagenomic binning, comparative biology and taxonomic classification.</title>
        <authorList>
            <person name="Goeker M."/>
        </authorList>
    </citation>
    <scope>NUCLEOTIDE SEQUENCE [LARGE SCALE GENOMIC DNA]</scope>
    <source>
        <strain evidence="3 4">DSM 23494</strain>
    </source>
</reference>
<protein>
    <submittedName>
        <fullName evidence="3">Uncharacterized protein YndB with AHSA1/START domain</fullName>
    </submittedName>
</protein>
<comment type="caution">
    <text evidence="3">The sequence shown here is derived from an EMBL/GenBank/DDBJ whole genome shotgun (WGS) entry which is preliminary data.</text>
</comment>
<evidence type="ECO:0000313" key="3">
    <source>
        <dbReference type="EMBL" id="MDQ0271700.1"/>
    </source>
</evidence>
<dbReference type="CDD" id="cd08901">
    <property type="entry name" value="SRPBCC_CalC_Aha1-like_8"/>
    <property type="match status" value="1"/>
</dbReference>
<dbReference type="Gene3D" id="3.30.530.20">
    <property type="match status" value="1"/>
</dbReference>
<evidence type="ECO:0000313" key="4">
    <source>
        <dbReference type="Proteomes" id="UP001238088"/>
    </source>
</evidence>